<reference evidence="3" key="1">
    <citation type="submission" date="2023-07" db="EMBL/GenBank/DDBJ databases">
        <title>Genome content predicts the carbon catabolic preferences of heterotrophic bacteria.</title>
        <authorList>
            <person name="Gralka M."/>
        </authorList>
    </citation>
    <scope>NUCLEOTIDE SEQUENCE</scope>
    <source>
        <strain evidence="3">4G09</strain>
    </source>
</reference>
<keyword evidence="4" id="KW-1185">Reference proteome</keyword>
<comment type="caution">
    <text evidence="3">The sequence shown here is derived from an EMBL/GenBank/DDBJ whole genome shotgun (WGS) entry which is preliminary data.</text>
</comment>
<feature type="domain" description="Glycosyltransferase Maf N-terminal" evidence="2">
    <location>
        <begin position="41"/>
        <end position="274"/>
    </location>
</feature>
<dbReference type="PANTHER" id="PTHR41786:SF1">
    <property type="entry name" value="6-HYDROXYMETHYLPTERIN DIPHOSPHOKINASE MPTE-LIKE DOMAIN-CONTAINING PROTEIN"/>
    <property type="match status" value="1"/>
</dbReference>
<dbReference type="Pfam" id="PF01973">
    <property type="entry name" value="MptE-like"/>
    <property type="match status" value="1"/>
</dbReference>
<dbReference type="PANTHER" id="PTHR41786">
    <property type="entry name" value="MOTILITY ACCESSORY FACTOR MAF"/>
    <property type="match status" value="1"/>
</dbReference>
<dbReference type="RefSeq" id="WP_010555893.1">
    <property type="nucleotide sequence ID" value="NZ_AHCB03000005.1"/>
</dbReference>
<dbReference type="Proteomes" id="UP001177212">
    <property type="component" value="Unassembled WGS sequence"/>
</dbReference>
<protein>
    <submittedName>
        <fullName evidence="3">DUF115 domain-containing protein</fullName>
    </submittedName>
</protein>
<dbReference type="EMBL" id="JAUYVT010000001">
    <property type="protein sequence ID" value="MDP2563361.1"/>
    <property type="molecule type" value="Genomic_DNA"/>
</dbReference>
<dbReference type="PROSITE" id="PS00923">
    <property type="entry name" value="ASP_GLU_RACEMASE_1"/>
    <property type="match status" value="1"/>
</dbReference>
<accession>A0ABT9FA30</accession>
<feature type="domain" description="6-hydroxymethylpterin diphosphokinase MptE-like" evidence="1">
    <location>
        <begin position="298"/>
        <end position="467"/>
    </location>
</feature>
<sequence>MSKNNLQSAQESINEIEEALNSISQKQQNEDAFVDKANITFDNNILAFKKYFPDIAEKFSSHQPSSKFNLFLNSNGSANFIDYDTGVPIYSEDPHKQSSEQIKSMLENPIMGKVDHSQLEFLKNETGFIHIDLMAEIGAIYNETQQALTPTKSVAEFIPSAIIFGVGLGYHLDNMFGSFNAAYISIFEPNEDYFFASLFTFDWASFLNKVDEAGSYLYFSIGVPEQEMYEALHLRAGEIGAFSVASALFFQHYPSEAVNKLINEFKGNYHQFFMGWGFFDDALLSVAHSVDNSLKPINLLQPAKKISETYNHFPIFIVANGPSLDNDIDTIKKLQDKVIIVACNSATTALLKQGITPDFHVALERTKATEDFLTAFIPEHTRQKINLLVLNVMYPKVLDLFGWCGVALKSNEAGTSLFHISEFLNNGRITSTIGFSNPLVGNTALSFFGSMEFKNIYLFGADNGYKDPNHHHSKGSYYYSGEGETIHAPLKMGGELIVPGNFGESIITDHFMHTGKVQMERFLESKLDAGINCFNCSDGAAVKGSMPLRSDDILLEEFSFSKNEVIEHIKTQPFSAVDKNVCLTDYLDFDEFEQLCNTMVEILDGPILNRTEALEQLLESLRYLFSFKNHPRYTHLYLLLEGESLYVTSVLISLLYNFGDETTIVPYYEKAKTLWRDFIADAPQQYRDRWNELSDYSFDYSKPSVS</sequence>
<dbReference type="InterPro" id="IPR018187">
    <property type="entry name" value="Asp/Glu_racemase_AS_1"/>
</dbReference>
<organism evidence="3 4">
    <name type="scientific">Pseudoalteromonas marina</name>
    <dbReference type="NCBI Taxonomy" id="267375"/>
    <lineage>
        <taxon>Bacteria</taxon>
        <taxon>Pseudomonadati</taxon>
        <taxon>Pseudomonadota</taxon>
        <taxon>Gammaproteobacteria</taxon>
        <taxon>Alteromonadales</taxon>
        <taxon>Pseudoalteromonadaceae</taxon>
        <taxon>Pseudoalteromonas</taxon>
    </lineage>
</organism>
<dbReference type="Pfam" id="PF20157">
    <property type="entry name" value="Maf_flag10_N"/>
    <property type="match status" value="1"/>
</dbReference>
<name>A0ABT9FA30_9GAMM</name>
<dbReference type="InterPro" id="IPR045376">
    <property type="entry name" value="Maf_N"/>
</dbReference>
<evidence type="ECO:0000313" key="3">
    <source>
        <dbReference type="EMBL" id="MDP2563361.1"/>
    </source>
</evidence>
<evidence type="ECO:0000313" key="4">
    <source>
        <dbReference type="Proteomes" id="UP001177212"/>
    </source>
</evidence>
<evidence type="ECO:0000259" key="1">
    <source>
        <dbReference type="Pfam" id="PF01973"/>
    </source>
</evidence>
<dbReference type="InterPro" id="IPR002826">
    <property type="entry name" value="MptE-like"/>
</dbReference>
<evidence type="ECO:0000259" key="2">
    <source>
        <dbReference type="Pfam" id="PF20157"/>
    </source>
</evidence>
<proteinExistence type="predicted"/>
<gene>
    <name evidence="3" type="ORF">Q8W34_01850</name>
</gene>